<dbReference type="InterPro" id="IPR011759">
    <property type="entry name" value="Cyt_c_oxidase_su2_TM_dom"/>
</dbReference>
<evidence type="ECO:0000256" key="14">
    <source>
        <dbReference type="ARBA" id="ARBA00023008"/>
    </source>
</evidence>
<comment type="subcellular location">
    <subcellularLocation>
        <location evidence="1 18">Mitochondrion inner membrane</location>
        <topology evidence="1 18">Multi-pass membrane protein</topology>
    </subcellularLocation>
</comment>
<dbReference type="PANTHER" id="PTHR22888:SF9">
    <property type="entry name" value="CYTOCHROME C OXIDASE SUBUNIT 2"/>
    <property type="match status" value="1"/>
</dbReference>
<dbReference type="Gene3D" id="2.60.40.420">
    <property type="entry name" value="Cupredoxins - blue copper proteins"/>
    <property type="match status" value="1"/>
</dbReference>
<dbReference type="InterPro" id="IPR008972">
    <property type="entry name" value="Cupredoxin"/>
</dbReference>
<keyword evidence="14 18" id="KW-0186">Copper</keyword>
<dbReference type="GO" id="GO:0005507">
    <property type="term" value="F:copper ion binding"/>
    <property type="evidence" value="ECO:0007669"/>
    <property type="project" value="InterPro"/>
</dbReference>
<proteinExistence type="inferred from homology"/>
<keyword evidence="11" id="KW-1278">Translocase</keyword>
<dbReference type="SUPFAM" id="SSF49503">
    <property type="entry name" value="Cupredoxins"/>
    <property type="match status" value="1"/>
</dbReference>
<dbReference type="InterPro" id="IPR045187">
    <property type="entry name" value="CcO_II"/>
</dbReference>
<dbReference type="Gene3D" id="1.10.287.90">
    <property type="match status" value="1"/>
</dbReference>
<feature type="transmembrane region" description="Helical" evidence="19">
    <location>
        <begin position="26"/>
        <end position="47"/>
    </location>
</feature>
<dbReference type="EMBL" id="KF385871">
    <property type="protein sequence ID" value="AHA52502.1"/>
    <property type="molecule type" value="Genomic_DNA"/>
</dbReference>
<evidence type="ECO:0000256" key="19">
    <source>
        <dbReference type="SAM" id="Phobius"/>
    </source>
</evidence>
<comment type="function">
    <text evidence="18">Component of the cytochrome c oxidase, the last enzyme in the mitochondrial electron transport chain which drives oxidative phosphorylation. The respiratory chain contains 3 multisubunit complexes succinate dehydrogenase (complex II, CII), ubiquinol-cytochrome c oxidoreductase (cytochrome b-c1 complex, complex III, CIII) and cytochrome c oxidase (complex IV, CIV), that cooperate to transfer electrons derived from NADH and succinate to molecular oxygen, creating an electrochemical gradient over the inner membrane that drives transmembrane transport and the ATP synthase. Cytochrome c oxidase is the component of the respiratory chain that catalyzes the reduction of oxygen to water. Electrons originating from reduced cytochrome c in the intermembrane space (IMS) are transferred via the dinuclear copper A center (CU(A)) of subunit 2 and heme A of subunit 1 to the active site in subunit 1, a binuclear center (BNC) formed by heme A3 and copper B (CU(B)). The BNC reduces molecular oxygen to 2 water molecules using 4 electrons from cytochrome c in the IMS and 4 protons from the mitochondrial matrix.</text>
</comment>
<comment type="similarity">
    <text evidence="2 18">Belongs to the cytochrome c oxidase subunit 2 family.</text>
</comment>
<evidence type="ECO:0000256" key="3">
    <source>
        <dbReference type="ARBA" id="ARBA00011164"/>
    </source>
</evidence>
<protein>
    <recommendedName>
        <fullName evidence="4 18">Cytochrome c oxidase subunit 2</fullName>
    </recommendedName>
</protein>
<evidence type="ECO:0000256" key="12">
    <source>
        <dbReference type="ARBA" id="ARBA00022982"/>
    </source>
</evidence>
<accession>A0A0A6ZLS0</accession>
<dbReference type="PROSITE" id="PS50999">
    <property type="entry name" value="COX2_TM"/>
    <property type="match status" value="1"/>
</dbReference>
<evidence type="ECO:0000256" key="6">
    <source>
        <dbReference type="ARBA" id="ARBA00022660"/>
    </source>
</evidence>
<dbReference type="PANTHER" id="PTHR22888">
    <property type="entry name" value="CYTOCHROME C OXIDASE, SUBUNIT II"/>
    <property type="match status" value="1"/>
</dbReference>
<evidence type="ECO:0000259" key="21">
    <source>
        <dbReference type="PROSITE" id="PS50999"/>
    </source>
</evidence>
<keyword evidence="5 18" id="KW-0813">Transport</keyword>
<evidence type="ECO:0000256" key="9">
    <source>
        <dbReference type="ARBA" id="ARBA00022792"/>
    </source>
</evidence>
<organism evidence="22">
    <name type="scientific">Euurobracon breviterebrae</name>
    <dbReference type="NCBI Taxonomy" id="1421601"/>
    <lineage>
        <taxon>Eukaryota</taxon>
        <taxon>Metazoa</taxon>
        <taxon>Ecdysozoa</taxon>
        <taxon>Arthropoda</taxon>
        <taxon>Hexapoda</taxon>
        <taxon>Insecta</taxon>
        <taxon>Pterygota</taxon>
        <taxon>Neoptera</taxon>
        <taxon>Endopterygota</taxon>
        <taxon>Hymenoptera</taxon>
        <taxon>Apocrita</taxon>
        <taxon>Ichneumonoidea</taxon>
        <taxon>Braconidae</taxon>
        <taxon>Braconinae</taxon>
        <taxon>Euurobracon</taxon>
    </lineage>
</organism>
<dbReference type="FunFam" id="2.60.40.420:FF:000001">
    <property type="entry name" value="Cytochrome c oxidase subunit 2"/>
    <property type="match status" value="1"/>
</dbReference>
<evidence type="ECO:0000256" key="17">
    <source>
        <dbReference type="ARBA" id="ARBA00049512"/>
    </source>
</evidence>
<evidence type="ECO:0000256" key="1">
    <source>
        <dbReference type="ARBA" id="ARBA00004448"/>
    </source>
</evidence>
<dbReference type="PROSITE" id="PS50857">
    <property type="entry name" value="COX2_CUA"/>
    <property type="match status" value="1"/>
</dbReference>
<feature type="domain" description="Cytochrome oxidase subunit II copper A binding" evidence="20">
    <location>
        <begin position="92"/>
        <end position="223"/>
    </location>
</feature>
<evidence type="ECO:0000313" key="22">
    <source>
        <dbReference type="EMBL" id="AHA52502.1"/>
    </source>
</evidence>
<dbReference type="CDD" id="cd13912">
    <property type="entry name" value="CcO_II_C"/>
    <property type="match status" value="1"/>
</dbReference>
<keyword evidence="13 19" id="KW-1133">Transmembrane helix</keyword>
<dbReference type="InterPro" id="IPR034210">
    <property type="entry name" value="CcO_II_C"/>
</dbReference>
<evidence type="ECO:0000256" key="7">
    <source>
        <dbReference type="ARBA" id="ARBA00022692"/>
    </source>
</evidence>
<comment type="catalytic activity">
    <reaction evidence="17">
        <text>4 Fe(II)-[cytochrome c] + O2 + 8 H(+)(in) = 4 Fe(III)-[cytochrome c] + 2 H2O + 4 H(+)(out)</text>
        <dbReference type="Rhea" id="RHEA:11436"/>
        <dbReference type="Rhea" id="RHEA-COMP:10350"/>
        <dbReference type="Rhea" id="RHEA-COMP:14399"/>
        <dbReference type="ChEBI" id="CHEBI:15377"/>
        <dbReference type="ChEBI" id="CHEBI:15378"/>
        <dbReference type="ChEBI" id="CHEBI:15379"/>
        <dbReference type="ChEBI" id="CHEBI:29033"/>
        <dbReference type="ChEBI" id="CHEBI:29034"/>
        <dbReference type="EC" id="7.1.1.9"/>
    </reaction>
    <physiologicalReaction direction="left-to-right" evidence="17">
        <dbReference type="Rhea" id="RHEA:11437"/>
    </physiologicalReaction>
</comment>
<keyword evidence="9 18" id="KW-0999">Mitochondrion inner membrane</keyword>
<sequence>MYYWFIMNFQDFNSKLGMLMVEFHDFSLVLLLMIMVFIFYMFMYFFLNKFVNKFILYNQMIEIIWTLVPIFILLFMVIPSLKILYMTEDFVDPYLTLKIVGHQWYWSYEYSDFLNLEFDSFMIGVNYEGSFRLLDVDNRLVLPYMVNVRGLVTSMDVIHSWTIPCIGVKVDAVPGRVNQLFMNFDRMGVYYGQCSEICGLNHSFMPIVVESTHLFLFFFWVGCLG</sequence>
<dbReference type="AlphaFoldDB" id="A0A0A6ZLS0"/>
<evidence type="ECO:0000256" key="15">
    <source>
        <dbReference type="ARBA" id="ARBA00023128"/>
    </source>
</evidence>
<evidence type="ECO:0000256" key="4">
    <source>
        <dbReference type="ARBA" id="ARBA00015946"/>
    </source>
</evidence>
<name>A0A0A6ZLS0_9HYME</name>
<dbReference type="PROSITE" id="PS00078">
    <property type="entry name" value="COX2"/>
    <property type="match status" value="1"/>
</dbReference>
<evidence type="ECO:0000256" key="11">
    <source>
        <dbReference type="ARBA" id="ARBA00022967"/>
    </source>
</evidence>
<keyword evidence="16 18" id="KW-0472">Membrane</keyword>
<dbReference type="PRINTS" id="PR01166">
    <property type="entry name" value="CYCOXIDASEII"/>
</dbReference>
<evidence type="ECO:0000256" key="2">
    <source>
        <dbReference type="ARBA" id="ARBA00007866"/>
    </source>
</evidence>
<feature type="domain" description="Cytochrome oxidase subunit II transmembrane region profile" evidence="21">
    <location>
        <begin position="1"/>
        <end position="91"/>
    </location>
</feature>
<dbReference type="GO" id="GO:0004129">
    <property type="term" value="F:cytochrome-c oxidase activity"/>
    <property type="evidence" value="ECO:0007669"/>
    <property type="project" value="UniProtKB-EC"/>
</dbReference>
<gene>
    <name evidence="22" type="primary">COX2</name>
</gene>
<evidence type="ECO:0000256" key="5">
    <source>
        <dbReference type="ARBA" id="ARBA00022448"/>
    </source>
</evidence>
<keyword evidence="12 18" id="KW-0249">Electron transport</keyword>
<dbReference type="InterPro" id="IPR002429">
    <property type="entry name" value="CcO_II-like_C"/>
</dbReference>
<evidence type="ECO:0000256" key="8">
    <source>
        <dbReference type="ARBA" id="ARBA00022723"/>
    </source>
</evidence>
<keyword evidence="6 18" id="KW-0679">Respiratory chain</keyword>
<dbReference type="InterPro" id="IPR036257">
    <property type="entry name" value="Cyt_c_oxidase_su2_TM_sf"/>
</dbReference>
<evidence type="ECO:0000256" key="10">
    <source>
        <dbReference type="ARBA" id="ARBA00022842"/>
    </source>
</evidence>
<dbReference type="Pfam" id="PF02790">
    <property type="entry name" value="COX2_TM"/>
    <property type="match status" value="1"/>
</dbReference>
<evidence type="ECO:0000256" key="18">
    <source>
        <dbReference type="RuleBase" id="RU000457"/>
    </source>
</evidence>
<dbReference type="SUPFAM" id="SSF81464">
    <property type="entry name" value="Cytochrome c oxidase subunit II-like, transmembrane region"/>
    <property type="match status" value="1"/>
</dbReference>
<dbReference type="GO" id="GO:0005743">
    <property type="term" value="C:mitochondrial inner membrane"/>
    <property type="evidence" value="ECO:0007669"/>
    <property type="project" value="UniProtKB-SubCell"/>
</dbReference>
<evidence type="ECO:0000256" key="13">
    <source>
        <dbReference type="ARBA" id="ARBA00022989"/>
    </source>
</evidence>
<keyword evidence="10" id="KW-0460">Magnesium</keyword>
<feature type="transmembrane region" description="Helical" evidence="19">
    <location>
        <begin position="54"/>
        <end position="78"/>
    </location>
</feature>
<evidence type="ECO:0000256" key="16">
    <source>
        <dbReference type="ARBA" id="ARBA00023136"/>
    </source>
</evidence>
<geneLocation type="mitochondrion" evidence="22"/>
<keyword evidence="7 18" id="KW-0812">Transmembrane</keyword>
<evidence type="ECO:0000259" key="20">
    <source>
        <dbReference type="PROSITE" id="PS50857"/>
    </source>
</evidence>
<dbReference type="GO" id="GO:0042773">
    <property type="term" value="P:ATP synthesis coupled electron transport"/>
    <property type="evidence" value="ECO:0007669"/>
    <property type="project" value="TreeGrafter"/>
</dbReference>
<comment type="subunit">
    <text evidence="3">Component of the cytochrome c oxidase (complex IV, CIV), a multisubunit enzyme composed of a catalytic core of 3 subunits and several supernumerary subunits. The complex exists as a monomer or a dimer and forms supercomplexes (SCs) in the inner mitochondrial membrane with ubiquinol-cytochrome c oxidoreductase (cytochrome b-c1 complex, complex III, CIII).</text>
</comment>
<comment type="cofactor">
    <cofactor evidence="18">
        <name>Cu cation</name>
        <dbReference type="ChEBI" id="CHEBI:23378"/>
    </cofactor>
    <text evidence="18">Binds a copper A center.</text>
</comment>
<dbReference type="InterPro" id="IPR001505">
    <property type="entry name" value="Copper_CuA"/>
</dbReference>
<keyword evidence="15 18" id="KW-0496">Mitochondrion</keyword>
<keyword evidence="8 18" id="KW-0479">Metal-binding</keyword>
<dbReference type="Pfam" id="PF00116">
    <property type="entry name" value="COX2"/>
    <property type="match status" value="1"/>
</dbReference>
<reference evidence="22" key="1">
    <citation type="submission" date="2013-07" db="EMBL/GenBank/DDBJ databases">
        <title>The comparative mitochondrial genomes from Braconidae subfamilies and the phylogeny of the Hymenoptera.</title>
        <authorList>
            <person name="Li Q."/>
            <person name="Wei S.J."/>
            <person name="Chen X.X."/>
        </authorList>
    </citation>
    <scope>NUCLEOTIDE SEQUENCE</scope>
</reference>